<name>A0AAU7Q865_9GAMM</name>
<protein>
    <submittedName>
        <fullName evidence="3">Carbapenam-3-carboxylate synthase domain-containing protein</fullName>
    </submittedName>
</protein>
<evidence type="ECO:0000256" key="1">
    <source>
        <dbReference type="SAM" id="MobiDB-lite"/>
    </source>
</evidence>
<gene>
    <name evidence="3" type="ORF">ABK905_22935</name>
</gene>
<evidence type="ECO:0000313" key="3">
    <source>
        <dbReference type="EMBL" id="XBS69278.1"/>
    </source>
</evidence>
<feature type="domain" description="Carbapenam-3-carboxylate synthase N-terminal" evidence="2">
    <location>
        <begin position="32"/>
        <end position="121"/>
    </location>
</feature>
<accession>A0AAU7Q865</accession>
<sequence length="233" mass="26254">MSNRFCIILNEGNKSLTMETPPNDKIYPLRQGILIIGERTPYKAFNINSESWHIIGHIDNLPLLNYLLYSHYPSQNDVISKEIICLAVKRYGMKIIELLQGNFCIIHEDPVGDLTVVTEGETQKDAAKAANDAMAERASDYTWPFGGADIPLRHSPLSFYGKAAGKECFRAVPVCQCPQPSYGKRRNIVITRWNDDRLQFIRSVSHSTCPDDEPSGSNEMKNKGIDIENYSLS</sequence>
<feature type="region of interest" description="Disordered" evidence="1">
    <location>
        <begin position="206"/>
        <end position="233"/>
    </location>
</feature>
<dbReference type="EMBL" id="CP157947">
    <property type="protein sequence ID" value="XBS69278.1"/>
    <property type="molecule type" value="Genomic_DNA"/>
</dbReference>
<evidence type="ECO:0000259" key="2">
    <source>
        <dbReference type="Pfam" id="PF09147"/>
    </source>
</evidence>
<organism evidence="3">
    <name type="scientific">Acerihabitans sp. KWT182</name>
    <dbReference type="NCBI Taxonomy" id="3157919"/>
    <lineage>
        <taxon>Bacteria</taxon>
        <taxon>Pseudomonadati</taxon>
        <taxon>Pseudomonadota</taxon>
        <taxon>Gammaproteobacteria</taxon>
        <taxon>Enterobacterales</taxon>
        <taxon>Pectobacteriaceae</taxon>
        <taxon>Acerihabitans</taxon>
    </lineage>
</organism>
<dbReference type="InterPro" id="IPR029055">
    <property type="entry name" value="Ntn_hydrolases_N"/>
</dbReference>
<dbReference type="Pfam" id="PF09147">
    <property type="entry name" value="CarA_N"/>
    <property type="match status" value="1"/>
</dbReference>
<dbReference type="AlphaFoldDB" id="A0AAU7Q865"/>
<dbReference type="InterPro" id="IPR015230">
    <property type="entry name" value="CarA_N"/>
</dbReference>
<reference evidence="3" key="1">
    <citation type="submission" date="2024-06" db="EMBL/GenBank/DDBJ databases">
        <authorList>
            <person name="Coelho C."/>
            <person name="Bento M."/>
            <person name="Garcia E."/>
            <person name="Camelo A."/>
            <person name="Brandao I."/>
            <person name="Espirito Santo C."/>
            <person name="Trovao J."/>
            <person name="Verissimo A."/>
            <person name="Costa J."/>
            <person name="Tiago I."/>
        </authorList>
    </citation>
    <scope>NUCLEOTIDE SEQUENCE</scope>
    <source>
        <strain evidence="3">KWT182</strain>
    </source>
</reference>
<proteinExistence type="predicted"/>
<dbReference type="Gene3D" id="3.60.20.10">
    <property type="entry name" value="Glutamine Phosphoribosylpyrophosphate, subunit 1, domain 1"/>
    <property type="match status" value="1"/>
</dbReference>